<reference evidence="3" key="1">
    <citation type="submission" date="2018-06" db="EMBL/GenBank/DDBJ databases">
        <title>Genome assembly of Danube salmon.</title>
        <authorList>
            <person name="Macqueen D.J."/>
            <person name="Gundappa M.K."/>
        </authorList>
    </citation>
    <scope>NUCLEOTIDE SEQUENCE [LARGE SCALE GENOMIC DNA]</scope>
</reference>
<organism evidence="2 3">
    <name type="scientific">Hucho hucho</name>
    <name type="common">huchen</name>
    <dbReference type="NCBI Taxonomy" id="62062"/>
    <lineage>
        <taxon>Eukaryota</taxon>
        <taxon>Metazoa</taxon>
        <taxon>Chordata</taxon>
        <taxon>Craniata</taxon>
        <taxon>Vertebrata</taxon>
        <taxon>Euteleostomi</taxon>
        <taxon>Actinopterygii</taxon>
        <taxon>Neopterygii</taxon>
        <taxon>Teleostei</taxon>
        <taxon>Protacanthopterygii</taxon>
        <taxon>Salmoniformes</taxon>
        <taxon>Salmonidae</taxon>
        <taxon>Salmoninae</taxon>
        <taxon>Hucho</taxon>
    </lineage>
</organism>
<protein>
    <submittedName>
        <fullName evidence="2">Uncharacterized protein</fullName>
    </submittedName>
</protein>
<feature type="region of interest" description="Disordered" evidence="1">
    <location>
        <begin position="29"/>
        <end position="89"/>
    </location>
</feature>
<keyword evidence="3" id="KW-1185">Reference proteome</keyword>
<sequence length="152" mass="16269">MRSKGRARKLATNNGEDFALYPSDVLDDVCVSDGDHAAPPSAPPADDSPSPGFSADDDASPLEPSPFHSALYMPQDEMPIPPDFQLRQSGVPGVGGGLGIWARRTVDVGERFGPYVGEQRACLRDPTQGWEVGETLAVYCQGILFSLFSVTE</sequence>
<name>A0A4W5JE65_9TELE</name>
<evidence type="ECO:0000256" key="1">
    <source>
        <dbReference type="SAM" id="MobiDB-lite"/>
    </source>
</evidence>
<evidence type="ECO:0000313" key="2">
    <source>
        <dbReference type="Ensembl" id="ENSHHUP00000002913.1"/>
    </source>
</evidence>
<dbReference type="Ensembl" id="ENSHHUT00000003017.1">
    <property type="protein sequence ID" value="ENSHHUP00000002913.1"/>
    <property type="gene ID" value="ENSHHUG00000001854.1"/>
</dbReference>
<proteinExistence type="predicted"/>
<reference evidence="2" key="2">
    <citation type="submission" date="2025-08" db="UniProtKB">
        <authorList>
            <consortium name="Ensembl"/>
        </authorList>
    </citation>
    <scope>IDENTIFICATION</scope>
</reference>
<evidence type="ECO:0000313" key="3">
    <source>
        <dbReference type="Proteomes" id="UP000314982"/>
    </source>
</evidence>
<reference evidence="2" key="3">
    <citation type="submission" date="2025-09" db="UniProtKB">
        <authorList>
            <consortium name="Ensembl"/>
        </authorList>
    </citation>
    <scope>IDENTIFICATION</scope>
</reference>
<dbReference type="Gene3D" id="2.170.270.10">
    <property type="entry name" value="SET domain"/>
    <property type="match status" value="1"/>
</dbReference>
<dbReference type="AlphaFoldDB" id="A0A4W5JE65"/>
<accession>A0A4W5JE65</accession>
<dbReference type="Proteomes" id="UP000314982">
    <property type="component" value="Unassembled WGS sequence"/>
</dbReference>
<dbReference type="GeneTree" id="ENSGT00940000174694"/>
<feature type="compositionally biased region" description="Low complexity" evidence="1">
    <location>
        <begin position="44"/>
        <end position="54"/>
    </location>
</feature>
<dbReference type="InterPro" id="IPR046341">
    <property type="entry name" value="SET_dom_sf"/>
</dbReference>